<dbReference type="PANTHER" id="PTHR13170">
    <property type="entry name" value="O-GLCNACASE"/>
    <property type="match status" value="1"/>
</dbReference>
<dbReference type="InterPro" id="IPR051822">
    <property type="entry name" value="Glycosyl_Hydrolase_84"/>
</dbReference>
<feature type="domain" description="GH84" evidence="4">
    <location>
        <begin position="3"/>
        <end position="275"/>
    </location>
</feature>
<name>A0ABU3Q7Z3_9SPHN</name>
<dbReference type="Gene3D" id="3.20.20.80">
    <property type="entry name" value="Glycosidases"/>
    <property type="match status" value="1"/>
</dbReference>
<feature type="active site" description="Proton donor" evidence="3">
    <location>
        <position position="118"/>
    </location>
</feature>
<gene>
    <name evidence="5" type="ORF">RQX22_11265</name>
</gene>
<reference evidence="5 6" key="1">
    <citation type="submission" date="2023-05" db="EMBL/GenBank/DDBJ databases">
        <authorList>
            <person name="Guo Y."/>
        </authorList>
    </citation>
    <scope>NUCLEOTIDE SEQUENCE [LARGE SCALE GENOMIC DNA]</scope>
    <source>
        <strain evidence="5 6">GR2756</strain>
    </source>
</reference>
<proteinExistence type="inferred from homology"/>
<organism evidence="5 6">
    <name type="scientific">Sphingosinicella rhizophila</name>
    <dbReference type="NCBI Taxonomy" id="3050082"/>
    <lineage>
        <taxon>Bacteria</taxon>
        <taxon>Pseudomonadati</taxon>
        <taxon>Pseudomonadota</taxon>
        <taxon>Alphaproteobacteria</taxon>
        <taxon>Sphingomonadales</taxon>
        <taxon>Sphingosinicellaceae</taxon>
        <taxon>Sphingosinicella</taxon>
    </lineage>
</organism>
<dbReference type="Pfam" id="PF07555">
    <property type="entry name" value="NAGidase"/>
    <property type="match status" value="1"/>
</dbReference>
<evidence type="ECO:0000256" key="1">
    <source>
        <dbReference type="ARBA" id="ARBA00022801"/>
    </source>
</evidence>
<keyword evidence="2 3" id="KW-0326">Glycosidase</keyword>
<comment type="similarity">
    <text evidence="3">Belongs to the glycosyl hydrolase 84 family.</text>
</comment>
<sequence>MRPELGLIEGFFGRPWGWRARSEAVRFLAPHGYRFFLYAPKADPFLRRRWQEIHPDGELEEIARFGILCRELGISFGIGLSPFELHLQPGRSWQEPLAAKLASLNALPIDDLALLFDDMRGDIPEIAERQSAIVHFAAERSLAKRIIFCPTYYSHDPVLDVAFGQRPPLYLETLGKQLDPSIEIMWTGEEVCSVEYSPGHLAEVSERLRRRPFLWDNYPVNDGPRMARHLHLRAFTGRPAAIGPHLSAHGINLASQPVLSRIPALTLAASYRDGDLYAYGAAFDAAAEAVVGPELARMLRRDLIALQDRGLDRLGDRRAALREHYAGWDHPGAAEILAWLDGAYEPDEDVLTQ</sequence>
<evidence type="ECO:0000313" key="6">
    <source>
        <dbReference type="Proteomes" id="UP001259572"/>
    </source>
</evidence>
<dbReference type="SUPFAM" id="SSF51445">
    <property type="entry name" value="(Trans)glycosidases"/>
    <property type="match status" value="1"/>
</dbReference>
<comment type="caution">
    <text evidence="5">The sequence shown here is derived from an EMBL/GenBank/DDBJ whole genome shotgun (WGS) entry which is preliminary data.</text>
</comment>
<evidence type="ECO:0000256" key="3">
    <source>
        <dbReference type="PROSITE-ProRule" id="PRU01353"/>
    </source>
</evidence>
<dbReference type="PANTHER" id="PTHR13170:SF16">
    <property type="entry name" value="PROTEIN O-GLCNACASE"/>
    <property type="match status" value="1"/>
</dbReference>
<dbReference type="RefSeq" id="WP_315726539.1">
    <property type="nucleotide sequence ID" value="NZ_JAVUPU010000005.1"/>
</dbReference>
<protein>
    <submittedName>
        <fullName evidence="5">Beta-N-acetylglucosaminidase domain-containing protein</fullName>
    </submittedName>
</protein>
<dbReference type="InterPro" id="IPR011496">
    <property type="entry name" value="O-GlcNAcase_cat"/>
</dbReference>
<accession>A0ABU3Q7Z3</accession>
<evidence type="ECO:0000256" key="2">
    <source>
        <dbReference type="ARBA" id="ARBA00023295"/>
    </source>
</evidence>
<dbReference type="InterPro" id="IPR017853">
    <property type="entry name" value="GH"/>
</dbReference>
<dbReference type="EMBL" id="JAVUPU010000005">
    <property type="protein sequence ID" value="MDT9599529.1"/>
    <property type="molecule type" value="Genomic_DNA"/>
</dbReference>
<dbReference type="Proteomes" id="UP001259572">
    <property type="component" value="Unassembled WGS sequence"/>
</dbReference>
<keyword evidence="1 3" id="KW-0378">Hydrolase</keyword>
<evidence type="ECO:0000313" key="5">
    <source>
        <dbReference type="EMBL" id="MDT9599529.1"/>
    </source>
</evidence>
<dbReference type="PROSITE" id="PS52009">
    <property type="entry name" value="GH84"/>
    <property type="match status" value="1"/>
</dbReference>
<evidence type="ECO:0000259" key="4">
    <source>
        <dbReference type="PROSITE" id="PS52009"/>
    </source>
</evidence>
<keyword evidence="6" id="KW-1185">Reference proteome</keyword>